<evidence type="ECO:0000256" key="1">
    <source>
        <dbReference type="SAM" id="SignalP"/>
    </source>
</evidence>
<name>A0A482X9L2_LAOST</name>
<organism evidence="2 3">
    <name type="scientific">Laodelphax striatellus</name>
    <name type="common">Small brown planthopper</name>
    <name type="synonym">Delphax striatella</name>
    <dbReference type="NCBI Taxonomy" id="195883"/>
    <lineage>
        <taxon>Eukaryota</taxon>
        <taxon>Metazoa</taxon>
        <taxon>Ecdysozoa</taxon>
        <taxon>Arthropoda</taxon>
        <taxon>Hexapoda</taxon>
        <taxon>Insecta</taxon>
        <taxon>Pterygota</taxon>
        <taxon>Neoptera</taxon>
        <taxon>Paraneoptera</taxon>
        <taxon>Hemiptera</taxon>
        <taxon>Auchenorrhyncha</taxon>
        <taxon>Fulgoroidea</taxon>
        <taxon>Delphacidae</taxon>
        <taxon>Criomorphinae</taxon>
        <taxon>Laodelphax</taxon>
    </lineage>
</organism>
<reference evidence="2 3" key="1">
    <citation type="journal article" date="2017" name="Gigascience">
        <title>Genome sequence of the small brown planthopper, Laodelphax striatellus.</title>
        <authorList>
            <person name="Zhu J."/>
            <person name="Jiang F."/>
            <person name="Wang X."/>
            <person name="Yang P."/>
            <person name="Bao Y."/>
            <person name="Zhao W."/>
            <person name="Wang W."/>
            <person name="Lu H."/>
            <person name="Wang Q."/>
            <person name="Cui N."/>
            <person name="Li J."/>
            <person name="Chen X."/>
            <person name="Luo L."/>
            <person name="Yu J."/>
            <person name="Kang L."/>
            <person name="Cui F."/>
        </authorList>
    </citation>
    <scope>NUCLEOTIDE SEQUENCE [LARGE SCALE GENOMIC DNA]</scope>
    <source>
        <strain evidence="2">Lst14</strain>
    </source>
</reference>
<dbReference type="EMBL" id="QKKF02015157">
    <property type="protein sequence ID" value="RZF42433.1"/>
    <property type="molecule type" value="Genomic_DNA"/>
</dbReference>
<accession>A0A482X9L2</accession>
<feature type="signal peptide" evidence="1">
    <location>
        <begin position="1"/>
        <end position="22"/>
    </location>
</feature>
<proteinExistence type="predicted"/>
<gene>
    <name evidence="2" type="ORF">LSTR_LSTR016888</name>
</gene>
<dbReference type="InParanoid" id="A0A482X9L2"/>
<feature type="chain" id="PRO_5019817956" evidence="1">
    <location>
        <begin position="23"/>
        <end position="67"/>
    </location>
</feature>
<comment type="caution">
    <text evidence="2">The sequence shown here is derived from an EMBL/GenBank/DDBJ whole genome shotgun (WGS) entry which is preliminary data.</text>
</comment>
<evidence type="ECO:0000313" key="3">
    <source>
        <dbReference type="Proteomes" id="UP000291343"/>
    </source>
</evidence>
<dbReference type="PROSITE" id="PS51257">
    <property type="entry name" value="PROKAR_LIPOPROTEIN"/>
    <property type="match status" value="1"/>
</dbReference>
<evidence type="ECO:0000313" key="2">
    <source>
        <dbReference type="EMBL" id="RZF42433.1"/>
    </source>
</evidence>
<keyword evidence="3" id="KW-1185">Reference proteome</keyword>
<protein>
    <submittedName>
        <fullName evidence="2">Uncharacterized protein</fullName>
    </submittedName>
</protein>
<dbReference type="Proteomes" id="UP000291343">
    <property type="component" value="Unassembled WGS sequence"/>
</dbReference>
<dbReference type="AlphaFoldDB" id="A0A482X9L2"/>
<feature type="non-terminal residue" evidence="2">
    <location>
        <position position="67"/>
    </location>
</feature>
<keyword evidence="1" id="KW-0732">Signal</keyword>
<sequence>MSVIMKLFGVMVVASIVGLASCQLTFDNDQCQVLQPDEEDILENTNEFLYDVNPVGAEPKIREARNK</sequence>